<dbReference type="Ensembl" id="ENSELUT00000103987.1">
    <property type="protein sequence ID" value="ENSELUP00000081411.1"/>
    <property type="gene ID" value="ENSELUG00000040598.1"/>
</dbReference>
<reference evidence="1" key="3">
    <citation type="submission" date="2025-09" db="UniProtKB">
        <authorList>
            <consortium name="Ensembl"/>
        </authorList>
    </citation>
    <scope>IDENTIFICATION</scope>
</reference>
<keyword evidence="2" id="KW-1185">Reference proteome</keyword>
<evidence type="ECO:0000313" key="1">
    <source>
        <dbReference type="Ensembl" id="ENSELUP00000081411.1"/>
    </source>
</evidence>
<organism evidence="1 2">
    <name type="scientific">Esox lucius</name>
    <name type="common">Northern pike</name>
    <dbReference type="NCBI Taxonomy" id="8010"/>
    <lineage>
        <taxon>Eukaryota</taxon>
        <taxon>Metazoa</taxon>
        <taxon>Chordata</taxon>
        <taxon>Craniata</taxon>
        <taxon>Vertebrata</taxon>
        <taxon>Euteleostomi</taxon>
        <taxon>Actinopterygii</taxon>
        <taxon>Neopterygii</taxon>
        <taxon>Teleostei</taxon>
        <taxon>Protacanthopterygii</taxon>
        <taxon>Esociformes</taxon>
        <taxon>Esocidae</taxon>
        <taxon>Esox</taxon>
    </lineage>
</organism>
<evidence type="ECO:0000313" key="2">
    <source>
        <dbReference type="Proteomes" id="UP000265140"/>
    </source>
</evidence>
<sequence>VFLEHMWSGDSDSGTGGKQFHVFERLSLWSSVFPCATAVSLPCSASRQATREGYSRAQLCCLKAALSPAHCSGVL</sequence>
<protein>
    <submittedName>
        <fullName evidence="1">Uncharacterized protein</fullName>
    </submittedName>
</protein>
<reference evidence="1 2" key="1">
    <citation type="submission" date="2020-02" db="EMBL/GenBank/DDBJ databases">
        <title>Esox lucius (northern pike) genome, fEsoLuc1, primary haplotype.</title>
        <authorList>
            <person name="Myers G."/>
            <person name="Karagic N."/>
            <person name="Meyer A."/>
            <person name="Pippel M."/>
            <person name="Reichard M."/>
            <person name="Winkler S."/>
            <person name="Tracey A."/>
            <person name="Sims Y."/>
            <person name="Howe K."/>
            <person name="Rhie A."/>
            <person name="Formenti G."/>
            <person name="Durbin R."/>
            <person name="Fedrigo O."/>
            <person name="Jarvis E.D."/>
        </authorList>
    </citation>
    <scope>NUCLEOTIDE SEQUENCE [LARGE SCALE GENOMIC DNA]</scope>
</reference>
<accession>A0AAY5JY88</accession>
<reference evidence="1" key="2">
    <citation type="submission" date="2025-08" db="UniProtKB">
        <authorList>
            <consortium name="Ensembl"/>
        </authorList>
    </citation>
    <scope>IDENTIFICATION</scope>
</reference>
<name>A0AAY5JY88_ESOLU</name>
<dbReference type="Proteomes" id="UP000265140">
    <property type="component" value="Chromosome 20"/>
</dbReference>
<proteinExistence type="predicted"/>
<dbReference type="AlphaFoldDB" id="A0AAY5JY88"/>